<dbReference type="Proteomes" id="UP001422759">
    <property type="component" value="Unassembled WGS sequence"/>
</dbReference>
<name>A0ABP5LXX3_9ACTN</name>
<keyword evidence="1" id="KW-0175">Coiled coil</keyword>
<evidence type="ECO:0000256" key="1">
    <source>
        <dbReference type="SAM" id="Coils"/>
    </source>
</evidence>
<gene>
    <name evidence="3" type="ORF">GCM10009760_56900</name>
</gene>
<feature type="coiled-coil region" evidence="1">
    <location>
        <begin position="216"/>
        <end position="250"/>
    </location>
</feature>
<sequence>MDAGGSMAKLTEEQRQQRATARARREALACEERHQRDEERRQRWRREGMYLSWDEYKAGVPCRGCGQPLLGHEGDWPSKSRMADGERDDVAEKQFQERHGECREGRWLVSGCPVMHCSACCPPPPMGPKQVEELAKMLFASRSDDRKKELDVWKLTLTCEHVIERTQHRSHSSYSMGVTRCSECEVDRGVVLSERIGPLCDQEVAREPGTPGPVERERLAAELAAAEAKLKREQKNAAATRSRIDEIRAKLATSANAGGPDERRA</sequence>
<proteinExistence type="predicted"/>
<feature type="compositionally biased region" description="Basic and acidic residues" evidence="2">
    <location>
        <begin position="23"/>
        <end position="41"/>
    </location>
</feature>
<evidence type="ECO:0000313" key="4">
    <source>
        <dbReference type="Proteomes" id="UP001422759"/>
    </source>
</evidence>
<reference evidence="4" key="1">
    <citation type="journal article" date="2019" name="Int. J. Syst. Evol. Microbiol.">
        <title>The Global Catalogue of Microorganisms (GCM) 10K type strain sequencing project: providing services to taxonomists for standard genome sequencing and annotation.</title>
        <authorList>
            <consortium name="The Broad Institute Genomics Platform"/>
            <consortium name="The Broad Institute Genome Sequencing Center for Infectious Disease"/>
            <person name="Wu L."/>
            <person name="Ma J."/>
        </authorList>
    </citation>
    <scope>NUCLEOTIDE SEQUENCE [LARGE SCALE GENOMIC DNA]</scope>
    <source>
        <strain evidence="4">JCM 14560</strain>
    </source>
</reference>
<protein>
    <submittedName>
        <fullName evidence="3">Uncharacterized protein</fullName>
    </submittedName>
</protein>
<comment type="caution">
    <text evidence="3">The sequence shown here is derived from an EMBL/GenBank/DDBJ whole genome shotgun (WGS) entry which is preliminary data.</text>
</comment>
<organism evidence="3 4">
    <name type="scientific">Kitasatospora kazusensis</name>
    <dbReference type="NCBI Taxonomy" id="407974"/>
    <lineage>
        <taxon>Bacteria</taxon>
        <taxon>Bacillati</taxon>
        <taxon>Actinomycetota</taxon>
        <taxon>Actinomycetes</taxon>
        <taxon>Kitasatosporales</taxon>
        <taxon>Streptomycetaceae</taxon>
        <taxon>Kitasatospora</taxon>
    </lineage>
</organism>
<dbReference type="EMBL" id="BAAANT010000050">
    <property type="protein sequence ID" value="GAA2156189.1"/>
    <property type="molecule type" value="Genomic_DNA"/>
</dbReference>
<evidence type="ECO:0000256" key="2">
    <source>
        <dbReference type="SAM" id="MobiDB-lite"/>
    </source>
</evidence>
<keyword evidence="4" id="KW-1185">Reference proteome</keyword>
<evidence type="ECO:0000313" key="3">
    <source>
        <dbReference type="EMBL" id="GAA2156189.1"/>
    </source>
</evidence>
<feature type="region of interest" description="Disordered" evidence="2">
    <location>
        <begin position="1"/>
        <end position="41"/>
    </location>
</feature>
<accession>A0ABP5LXX3</accession>